<evidence type="ECO:0000313" key="3">
    <source>
        <dbReference type="EMBL" id="OGF67023.1"/>
    </source>
</evidence>
<dbReference type="AlphaFoldDB" id="A0A1F5VUL4"/>
<gene>
    <name evidence="3" type="ORF">A2Y62_10700</name>
</gene>
<sequence>MSSPRNWREMPQRYRLEAAKCKVCGKIFFPPRLICSACQAREFEKIKLSREGKLITYTVIRVGPSQFVDQVPYAIGIVELKEGVKVLTQITDCELDKLSTGIKVKLEFRKIQEDGAAGIICYGYKCVPA</sequence>
<protein>
    <submittedName>
        <fullName evidence="3">Transcriptional regulator</fullName>
    </submittedName>
</protein>
<dbReference type="InterPro" id="IPR012340">
    <property type="entry name" value="NA-bd_OB-fold"/>
</dbReference>
<dbReference type="PANTHER" id="PTHR34075">
    <property type="entry name" value="BLR3430 PROTEIN"/>
    <property type="match status" value="1"/>
</dbReference>
<reference evidence="3 4" key="1">
    <citation type="journal article" date="2016" name="Nat. Commun.">
        <title>Thousands of microbial genomes shed light on interconnected biogeochemical processes in an aquifer system.</title>
        <authorList>
            <person name="Anantharaman K."/>
            <person name="Brown C.T."/>
            <person name="Hug L.A."/>
            <person name="Sharon I."/>
            <person name="Castelle C.J."/>
            <person name="Probst A.J."/>
            <person name="Thomas B.C."/>
            <person name="Singh A."/>
            <person name="Wilkins M.J."/>
            <person name="Karaoz U."/>
            <person name="Brodie E.L."/>
            <person name="Williams K.H."/>
            <person name="Hubbard S.S."/>
            <person name="Banfield J.F."/>
        </authorList>
    </citation>
    <scope>NUCLEOTIDE SEQUENCE [LARGE SCALE GENOMIC DNA]</scope>
</reference>
<feature type="domain" description="ChsH2 rubredoxin-like zinc ribbon" evidence="2">
    <location>
        <begin position="8"/>
        <end position="44"/>
    </location>
</feature>
<evidence type="ECO:0000259" key="2">
    <source>
        <dbReference type="Pfam" id="PF12172"/>
    </source>
</evidence>
<evidence type="ECO:0000313" key="4">
    <source>
        <dbReference type="Proteomes" id="UP000178943"/>
    </source>
</evidence>
<evidence type="ECO:0000259" key="1">
    <source>
        <dbReference type="Pfam" id="PF01796"/>
    </source>
</evidence>
<dbReference type="SUPFAM" id="SSF50249">
    <property type="entry name" value="Nucleic acid-binding proteins"/>
    <property type="match status" value="1"/>
</dbReference>
<dbReference type="Pfam" id="PF12172">
    <property type="entry name" value="zf-ChsH2"/>
    <property type="match status" value="1"/>
</dbReference>
<dbReference type="Gene3D" id="6.10.30.10">
    <property type="match status" value="1"/>
</dbReference>
<proteinExistence type="predicted"/>
<dbReference type="InterPro" id="IPR052513">
    <property type="entry name" value="Thioester_dehydratase-like"/>
</dbReference>
<comment type="caution">
    <text evidence="3">The sequence shown here is derived from an EMBL/GenBank/DDBJ whole genome shotgun (WGS) entry which is preliminary data.</text>
</comment>
<dbReference type="InterPro" id="IPR002878">
    <property type="entry name" value="ChsH2_C"/>
</dbReference>
<name>A0A1F5VUL4_9BACT</name>
<organism evidence="3 4">
    <name type="scientific">Candidatus Fischerbacteria bacterium RBG_13_37_8</name>
    <dbReference type="NCBI Taxonomy" id="1817863"/>
    <lineage>
        <taxon>Bacteria</taxon>
        <taxon>Candidatus Fischeribacteriota</taxon>
    </lineage>
</organism>
<dbReference type="PANTHER" id="PTHR34075:SF5">
    <property type="entry name" value="BLR3430 PROTEIN"/>
    <property type="match status" value="1"/>
</dbReference>
<dbReference type="InterPro" id="IPR022002">
    <property type="entry name" value="ChsH2_Znr"/>
</dbReference>
<accession>A0A1F5VUL4</accession>
<feature type="domain" description="ChsH2 C-terminal OB-fold" evidence="1">
    <location>
        <begin position="47"/>
        <end position="109"/>
    </location>
</feature>
<dbReference type="Pfam" id="PF01796">
    <property type="entry name" value="OB_ChsH2_C"/>
    <property type="match status" value="1"/>
</dbReference>
<dbReference type="EMBL" id="MFGW01000074">
    <property type="protein sequence ID" value="OGF67023.1"/>
    <property type="molecule type" value="Genomic_DNA"/>
</dbReference>
<dbReference type="Proteomes" id="UP000178943">
    <property type="component" value="Unassembled WGS sequence"/>
</dbReference>
<dbReference type="STRING" id="1817863.A2Y62_10700"/>